<dbReference type="HOGENOM" id="CLU_3101849_0_0_6"/>
<gene>
    <name evidence="1" type="ORF">C427_1251</name>
</gene>
<dbReference type="KEGG" id="gps:C427_1251"/>
<organism evidence="1 2">
    <name type="scientific">Paraglaciecola psychrophila 170</name>
    <dbReference type="NCBI Taxonomy" id="1129794"/>
    <lineage>
        <taxon>Bacteria</taxon>
        <taxon>Pseudomonadati</taxon>
        <taxon>Pseudomonadota</taxon>
        <taxon>Gammaproteobacteria</taxon>
        <taxon>Alteromonadales</taxon>
        <taxon>Alteromonadaceae</taxon>
        <taxon>Paraglaciecola</taxon>
    </lineage>
</organism>
<dbReference type="EMBL" id="CP003837">
    <property type="protein sequence ID" value="AGH43360.1"/>
    <property type="molecule type" value="Genomic_DNA"/>
</dbReference>
<accession>M4RIH3</accession>
<dbReference type="Proteomes" id="UP000011864">
    <property type="component" value="Chromosome"/>
</dbReference>
<evidence type="ECO:0000313" key="2">
    <source>
        <dbReference type="Proteomes" id="UP000011864"/>
    </source>
</evidence>
<keyword evidence="2" id="KW-1185">Reference proteome</keyword>
<dbReference type="AlphaFoldDB" id="M4RIH3"/>
<name>M4RIH3_9ALTE</name>
<evidence type="ECO:0000313" key="1">
    <source>
        <dbReference type="EMBL" id="AGH43360.1"/>
    </source>
</evidence>
<proteinExistence type="predicted"/>
<reference evidence="1 2" key="1">
    <citation type="journal article" date="2013" name="Genome Announc.">
        <title>Complete Genome Sequence of Glaciecola psychrophila Strain 170T.</title>
        <authorList>
            <person name="Yin J."/>
            <person name="Chen J."/>
            <person name="Liu G."/>
            <person name="Yu Y."/>
            <person name="Song L."/>
            <person name="Wang X."/>
            <person name="Qu X."/>
        </authorList>
    </citation>
    <scope>NUCLEOTIDE SEQUENCE [LARGE SCALE GENOMIC DNA]</scope>
    <source>
        <strain evidence="1 2">170</strain>
    </source>
</reference>
<dbReference type="PATRIC" id="fig|1129794.4.peg.1243"/>
<protein>
    <submittedName>
        <fullName evidence="1">AFG1 family ATPase</fullName>
    </submittedName>
</protein>
<sequence length="51" mass="5383">MAAAYELKVDAGEVRRDDAQVALAAKFDALHESLASLPPGPVRTDDPTESS</sequence>
<dbReference type="STRING" id="1129794.C427_1251"/>